<reference evidence="3" key="2">
    <citation type="submission" date="2013-04" db="UniProtKB">
        <authorList>
            <consortium name="EnsemblPlants"/>
        </authorList>
    </citation>
    <scope>IDENTIFICATION</scope>
</reference>
<dbReference type="PRINTS" id="PR00081">
    <property type="entry name" value="GDHRDH"/>
</dbReference>
<reference evidence="3" key="1">
    <citation type="journal article" date="2013" name="Nat. Commun.">
        <title>Whole-genome sequencing of Oryza brachyantha reveals mechanisms underlying Oryza genome evolution.</title>
        <authorList>
            <person name="Chen J."/>
            <person name="Huang Q."/>
            <person name="Gao D."/>
            <person name="Wang J."/>
            <person name="Lang Y."/>
            <person name="Liu T."/>
            <person name="Li B."/>
            <person name="Bai Z."/>
            <person name="Luis Goicoechea J."/>
            <person name="Liang C."/>
            <person name="Chen C."/>
            <person name="Zhang W."/>
            <person name="Sun S."/>
            <person name="Liao Y."/>
            <person name="Zhang X."/>
            <person name="Yang L."/>
            <person name="Song C."/>
            <person name="Wang M."/>
            <person name="Shi J."/>
            <person name="Liu G."/>
            <person name="Liu J."/>
            <person name="Zhou H."/>
            <person name="Zhou W."/>
            <person name="Yu Q."/>
            <person name="An N."/>
            <person name="Chen Y."/>
            <person name="Cai Q."/>
            <person name="Wang B."/>
            <person name="Liu B."/>
            <person name="Min J."/>
            <person name="Huang Y."/>
            <person name="Wu H."/>
            <person name="Li Z."/>
            <person name="Zhang Y."/>
            <person name="Yin Y."/>
            <person name="Song W."/>
            <person name="Jiang J."/>
            <person name="Jackson S.A."/>
            <person name="Wing R.A."/>
            <person name="Wang J."/>
            <person name="Chen M."/>
        </authorList>
    </citation>
    <scope>NUCLEOTIDE SEQUENCE [LARGE SCALE GENOMIC DNA]</scope>
    <source>
        <strain evidence="3">cv. IRGC 101232</strain>
    </source>
</reference>
<dbReference type="Pfam" id="PF00106">
    <property type="entry name" value="adh_short"/>
    <property type="match status" value="1"/>
</dbReference>
<comment type="similarity">
    <text evidence="1">Belongs to the short-chain dehydrogenases/reductases (SDR) family.</text>
</comment>
<protein>
    <submittedName>
        <fullName evidence="3">Uncharacterized protein</fullName>
    </submittedName>
</protein>
<dbReference type="STRING" id="4533.J3N1A4"/>
<evidence type="ECO:0000256" key="1">
    <source>
        <dbReference type="ARBA" id="ARBA00006484"/>
    </source>
</evidence>
<dbReference type="eggNOG" id="KOG0725">
    <property type="taxonomic scope" value="Eukaryota"/>
</dbReference>
<keyword evidence="4" id="KW-1185">Reference proteome</keyword>
<organism evidence="3">
    <name type="scientific">Oryza brachyantha</name>
    <name type="common">malo sina</name>
    <dbReference type="NCBI Taxonomy" id="4533"/>
    <lineage>
        <taxon>Eukaryota</taxon>
        <taxon>Viridiplantae</taxon>
        <taxon>Streptophyta</taxon>
        <taxon>Embryophyta</taxon>
        <taxon>Tracheophyta</taxon>
        <taxon>Spermatophyta</taxon>
        <taxon>Magnoliopsida</taxon>
        <taxon>Liliopsida</taxon>
        <taxon>Poales</taxon>
        <taxon>Poaceae</taxon>
        <taxon>BOP clade</taxon>
        <taxon>Oryzoideae</taxon>
        <taxon>Oryzeae</taxon>
        <taxon>Oryzinae</taxon>
        <taxon>Oryza</taxon>
    </lineage>
</organism>
<dbReference type="SUPFAM" id="SSF51735">
    <property type="entry name" value="NAD(P)-binding Rossmann-fold domains"/>
    <property type="match status" value="1"/>
</dbReference>
<dbReference type="EnsemblPlants" id="OB10G13020.1">
    <property type="protein sequence ID" value="OB10G13020.1"/>
    <property type="gene ID" value="OB10G13020"/>
</dbReference>
<proteinExistence type="inferred from homology"/>
<dbReference type="Gramene" id="OB10G13020.1">
    <property type="protein sequence ID" value="OB10G13020.1"/>
    <property type="gene ID" value="OB10G13020"/>
</dbReference>
<dbReference type="PANTHER" id="PTHR43180:SF52">
    <property type="entry name" value="OS07G0664400 PROTEIN"/>
    <property type="match status" value="1"/>
</dbReference>
<dbReference type="InterPro" id="IPR036291">
    <property type="entry name" value="NAD(P)-bd_dom_sf"/>
</dbReference>
<dbReference type="OMA" id="FRAHEER"/>
<keyword evidence="2" id="KW-0560">Oxidoreductase</keyword>
<dbReference type="InterPro" id="IPR002347">
    <property type="entry name" value="SDR_fam"/>
</dbReference>
<sequence>MGRVRAWGLSPKAKTGAKTCPAPDLDQGLAIPYLILERGDSDEVSNMIPLRIKSDTVAVTGDTSMKHQFCRLDEKVVVVTGAASGIGKATAAEFVKSDTKVIITNVEDPWRMPSAMPSHRRSEASYTHCDVMDEAQVTAVDLAVARHSHHDIIINKAGVVGSLAQRPLSSLDLANFDAVMAINA</sequence>
<dbReference type="PANTHER" id="PTHR43180">
    <property type="entry name" value="3-OXOACYL-(ACYL-CARRIER-PROTEIN) REDUCTASE (AFU_ORTHOLOGUE AFUA_6G11210)"/>
    <property type="match status" value="1"/>
</dbReference>
<dbReference type="HOGENOM" id="CLU_1470354_0_0_1"/>
<dbReference type="Gene3D" id="3.40.50.720">
    <property type="entry name" value="NAD(P)-binding Rossmann-like Domain"/>
    <property type="match status" value="1"/>
</dbReference>
<dbReference type="AlphaFoldDB" id="J3N1A4"/>
<dbReference type="GO" id="GO:0016491">
    <property type="term" value="F:oxidoreductase activity"/>
    <property type="evidence" value="ECO:0007669"/>
    <property type="project" value="UniProtKB-KW"/>
</dbReference>
<accession>J3N1A4</accession>
<evidence type="ECO:0000256" key="2">
    <source>
        <dbReference type="ARBA" id="ARBA00023002"/>
    </source>
</evidence>
<evidence type="ECO:0000313" key="4">
    <source>
        <dbReference type="Proteomes" id="UP000006038"/>
    </source>
</evidence>
<dbReference type="Proteomes" id="UP000006038">
    <property type="component" value="Chromosome 10"/>
</dbReference>
<evidence type="ECO:0000313" key="3">
    <source>
        <dbReference type="EnsemblPlants" id="OB10G13020.1"/>
    </source>
</evidence>
<name>J3N1A4_ORYBR</name>